<evidence type="ECO:0000256" key="2">
    <source>
        <dbReference type="SAM" id="Phobius"/>
    </source>
</evidence>
<dbReference type="PROSITE" id="PS50234">
    <property type="entry name" value="VWFA"/>
    <property type="match status" value="1"/>
</dbReference>
<feature type="compositionally biased region" description="Basic and acidic residues" evidence="1">
    <location>
        <begin position="725"/>
        <end position="735"/>
    </location>
</feature>
<keyword evidence="2" id="KW-0812">Transmembrane</keyword>
<dbReference type="InterPro" id="IPR036465">
    <property type="entry name" value="vWFA_dom_sf"/>
</dbReference>
<dbReference type="EMBL" id="JANYMP010000004">
    <property type="protein sequence ID" value="MCS7477481.1"/>
    <property type="molecule type" value="Genomic_DNA"/>
</dbReference>
<feature type="transmembrane region" description="Helical" evidence="2">
    <location>
        <begin position="604"/>
        <end position="627"/>
    </location>
</feature>
<name>A0A9X3AEX4_9PSEU</name>
<keyword evidence="5" id="KW-1185">Reference proteome</keyword>
<feature type="region of interest" description="Disordered" evidence="1">
    <location>
        <begin position="675"/>
        <end position="747"/>
    </location>
</feature>
<protein>
    <submittedName>
        <fullName evidence="4">VWA domain-containing protein</fullName>
    </submittedName>
</protein>
<gene>
    <name evidence="4" type="ORF">NZH93_11505</name>
</gene>
<feature type="compositionally biased region" description="Basic and acidic residues" evidence="1">
    <location>
        <begin position="677"/>
        <end position="687"/>
    </location>
</feature>
<dbReference type="Proteomes" id="UP001141259">
    <property type="component" value="Unassembled WGS sequence"/>
</dbReference>
<accession>A0A9X3AEX4</accession>
<keyword evidence="2" id="KW-1133">Transmembrane helix</keyword>
<evidence type="ECO:0000259" key="3">
    <source>
        <dbReference type="PROSITE" id="PS50234"/>
    </source>
</evidence>
<dbReference type="RefSeq" id="WP_259622980.1">
    <property type="nucleotide sequence ID" value="NZ_JANYMP010000004.1"/>
</dbReference>
<dbReference type="SUPFAM" id="SSF53300">
    <property type="entry name" value="vWA-like"/>
    <property type="match status" value="1"/>
</dbReference>
<keyword evidence="2" id="KW-0472">Membrane</keyword>
<dbReference type="NCBIfam" id="NF041940">
    <property type="entry name" value="choice_anch_X"/>
    <property type="match status" value="1"/>
</dbReference>
<evidence type="ECO:0000256" key="1">
    <source>
        <dbReference type="SAM" id="MobiDB-lite"/>
    </source>
</evidence>
<sequence length="747" mass="76914">MATPSFPVVPRRARATWKARLLALTAIGLLLPITATPPSSARRQAQAPVEIKPAHIVVLVDESGSISPEDMAREKEAAGLIAQAEFSPKSTVAVVGFGSDSGGVSPVDAVCPPTTVSTSAERQRLSTCVDQLRIREKDRGDGTDHAQALAQALTYLSGDQADEPKIIFLLTDGKLDVGDSERYGSGKTPDQRNSAAHDVIVDGLVTARNAKVQVWPLGFGAVDAKALDEFAAGGHQGSCGPGTPTPKSTVVTSSADVKRAIFESYSSARCAGIGPINEQQLTSGGSVEAKVDIPDIATDGSIIVIKHDPRVGVEFIAPGTSEASPKAGSADGSTYEGSGQSGPVEALRIVDPKPGTWTVRITSAAGVPAQNVSTAVTWQGAVQAIVQPGSSTLSAGQPVTVSVRLRTRRGPVTNTAVLRTLSFTAEVKGAGPAESIGLSDNGQSPDPTADDGTYTGRVTLPADATGQITFTGHVTGIGISGDHPTASATVAKGPPAVLAGATLPTITDTVAPGGTVTAHLDVTNNSGGPRKVRVQLDQDSGSLITVDDAVREVPVGNSGFDVDLRMGDGAAEGAVTAQLKLVDDADPSVVYQSFPFTTTVAKPFPWWIVIAGAALLALVGGVAHLVATRRRAADLRGLRITVGNGAGSGFLPAPASSTKVITFVVEVSAGGVPSIRPAERGDPDLRRLTRSKRGLRVTSPYGDSPPFHLDQPHDIGEGLTLTVTDETRPPDEHEPASAYAAWTDSDL</sequence>
<evidence type="ECO:0000313" key="5">
    <source>
        <dbReference type="Proteomes" id="UP001141259"/>
    </source>
</evidence>
<dbReference type="InterPro" id="IPR002035">
    <property type="entry name" value="VWF_A"/>
</dbReference>
<comment type="caution">
    <text evidence="4">The sequence shown here is derived from an EMBL/GenBank/DDBJ whole genome shotgun (WGS) entry which is preliminary data.</text>
</comment>
<dbReference type="Gene3D" id="3.40.50.410">
    <property type="entry name" value="von Willebrand factor, type A domain"/>
    <property type="match status" value="1"/>
</dbReference>
<feature type="region of interest" description="Disordered" evidence="1">
    <location>
        <begin position="318"/>
        <end position="342"/>
    </location>
</feature>
<evidence type="ECO:0000313" key="4">
    <source>
        <dbReference type="EMBL" id="MCS7477481.1"/>
    </source>
</evidence>
<organism evidence="4 5">
    <name type="scientific">Umezawaea endophytica</name>
    <dbReference type="NCBI Taxonomy" id="1654476"/>
    <lineage>
        <taxon>Bacteria</taxon>
        <taxon>Bacillati</taxon>
        <taxon>Actinomycetota</taxon>
        <taxon>Actinomycetes</taxon>
        <taxon>Pseudonocardiales</taxon>
        <taxon>Pseudonocardiaceae</taxon>
        <taxon>Umezawaea</taxon>
    </lineage>
</organism>
<dbReference type="SMART" id="SM00327">
    <property type="entry name" value="VWA"/>
    <property type="match status" value="1"/>
</dbReference>
<dbReference type="CDD" id="cd00198">
    <property type="entry name" value="vWFA"/>
    <property type="match status" value="1"/>
</dbReference>
<proteinExistence type="predicted"/>
<feature type="domain" description="VWFA" evidence="3">
    <location>
        <begin position="55"/>
        <end position="265"/>
    </location>
</feature>
<dbReference type="AlphaFoldDB" id="A0A9X3AEX4"/>
<feature type="region of interest" description="Disordered" evidence="1">
    <location>
        <begin position="431"/>
        <end position="455"/>
    </location>
</feature>
<reference evidence="4" key="1">
    <citation type="submission" date="2022-08" db="EMBL/GenBank/DDBJ databases">
        <authorList>
            <person name="Tistechok S."/>
            <person name="Samborskyy M."/>
            <person name="Roman I."/>
        </authorList>
    </citation>
    <scope>NUCLEOTIDE SEQUENCE</scope>
    <source>
        <strain evidence="4">DSM 103496</strain>
    </source>
</reference>
<dbReference type="Pfam" id="PF13519">
    <property type="entry name" value="VWA_2"/>
    <property type="match status" value="1"/>
</dbReference>